<proteinExistence type="predicted"/>
<evidence type="ECO:0000313" key="3">
    <source>
        <dbReference type="Proteomes" id="UP000477951"/>
    </source>
</evidence>
<accession>A0A6L6VGA8</accession>
<sequence length="150" mass="16923">MFKLVPTLTAWWPVSVLEPDTDNPGKLKEETFDVELVIRGKDELKPYDDKRAELVKQLPTAEEFAADYKAASAKADEIRKQIEAHDQSMFHLMVSNWRGVIDANDQPLPFSADNLDMALGLDRIRVGLNRAYEEAVSNDKARLGNSKALH</sequence>
<name>A0A6L6VGA8_AGRVI</name>
<feature type="coiled-coil region" evidence="1">
    <location>
        <begin position="61"/>
        <end position="88"/>
    </location>
</feature>
<dbReference type="EMBL" id="WPHR01000007">
    <property type="protein sequence ID" value="MUZ73337.1"/>
    <property type="molecule type" value="Genomic_DNA"/>
</dbReference>
<comment type="caution">
    <text evidence="2">The sequence shown here is derived from an EMBL/GenBank/DDBJ whole genome shotgun (WGS) entry which is preliminary data.</text>
</comment>
<reference evidence="2 3" key="1">
    <citation type="submission" date="2019-12" db="EMBL/GenBank/DDBJ databases">
        <title>Whole-genome sequencing of Allorhizobium vitis.</title>
        <authorList>
            <person name="Gan H.M."/>
            <person name="Szegedi E."/>
            <person name="Burr T."/>
            <person name="Savka M.A."/>
        </authorList>
    </citation>
    <scope>NUCLEOTIDE SEQUENCE [LARGE SCALE GENOMIC DNA]</scope>
    <source>
        <strain evidence="2 3">CG516</strain>
    </source>
</reference>
<dbReference type="AlphaFoldDB" id="A0A6L6VGA8"/>
<evidence type="ECO:0000313" key="2">
    <source>
        <dbReference type="EMBL" id="MUZ73337.1"/>
    </source>
</evidence>
<gene>
    <name evidence="2" type="ORF">GOZ90_11655</name>
</gene>
<protein>
    <submittedName>
        <fullName evidence="2">Uncharacterized protein</fullName>
    </submittedName>
</protein>
<organism evidence="2 3">
    <name type="scientific">Agrobacterium vitis</name>
    <name type="common">Rhizobium vitis</name>
    <dbReference type="NCBI Taxonomy" id="373"/>
    <lineage>
        <taxon>Bacteria</taxon>
        <taxon>Pseudomonadati</taxon>
        <taxon>Pseudomonadota</taxon>
        <taxon>Alphaproteobacteria</taxon>
        <taxon>Hyphomicrobiales</taxon>
        <taxon>Rhizobiaceae</taxon>
        <taxon>Rhizobium/Agrobacterium group</taxon>
        <taxon>Agrobacterium</taxon>
    </lineage>
</organism>
<dbReference type="RefSeq" id="WP_156614773.1">
    <property type="nucleotide sequence ID" value="NZ_WPHR01000007.1"/>
</dbReference>
<evidence type="ECO:0000256" key="1">
    <source>
        <dbReference type="SAM" id="Coils"/>
    </source>
</evidence>
<keyword evidence="1" id="KW-0175">Coiled coil</keyword>
<dbReference type="Proteomes" id="UP000477951">
    <property type="component" value="Unassembled WGS sequence"/>
</dbReference>